<evidence type="ECO:0000256" key="3">
    <source>
        <dbReference type="ARBA" id="ARBA00022737"/>
    </source>
</evidence>
<keyword evidence="2" id="KW-0812">Transmembrane</keyword>
<dbReference type="AlphaFoldDB" id="A0A9J2PNB1"/>
<protein>
    <submittedName>
        <fullName evidence="9">FerIin domain-containing protein</fullName>
    </submittedName>
</protein>
<name>A0A9J2PNB1_ASCLU</name>
<dbReference type="PANTHER" id="PTHR12546">
    <property type="entry name" value="FER-1-LIKE"/>
    <property type="match status" value="1"/>
</dbReference>
<feature type="compositionally biased region" description="Polar residues" evidence="6">
    <location>
        <begin position="40"/>
        <end position="53"/>
    </location>
</feature>
<feature type="compositionally biased region" description="Polar residues" evidence="6">
    <location>
        <begin position="102"/>
        <end position="113"/>
    </location>
</feature>
<feature type="compositionally biased region" description="Basic and acidic residues" evidence="6">
    <location>
        <begin position="114"/>
        <end position="131"/>
    </location>
</feature>
<evidence type="ECO:0000256" key="5">
    <source>
        <dbReference type="ARBA" id="ARBA00023136"/>
    </source>
</evidence>
<dbReference type="WBParaSite" id="ALUE_0001102601-mRNA-1">
    <property type="protein sequence ID" value="ALUE_0001102601-mRNA-1"/>
    <property type="gene ID" value="ALUE_0001102601"/>
</dbReference>
<feature type="region of interest" description="Disordered" evidence="6">
    <location>
        <begin position="39"/>
        <end position="65"/>
    </location>
</feature>
<keyword evidence="8" id="KW-1185">Reference proteome</keyword>
<comment type="subcellular location">
    <subcellularLocation>
        <location evidence="1">Membrane</location>
    </subcellularLocation>
</comment>
<dbReference type="InterPro" id="IPR012968">
    <property type="entry name" value="FerIin_dom"/>
</dbReference>
<evidence type="ECO:0000313" key="9">
    <source>
        <dbReference type="WBParaSite" id="ALUE_0001102601-mRNA-1"/>
    </source>
</evidence>
<proteinExistence type="predicted"/>
<dbReference type="GO" id="GO:0061025">
    <property type="term" value="P:membrane fusion"/>
    <property type="evidence" value="ECO:0007669"/>
    <property type="project" value="TreeGrafter"/>
</dbReference>
<dbReference type="GO" id="GO:0007009">
    <property type="term" value="P:plasma membrane organization"/>
    <property type="evidence" value="ECO:0007669"/>
    <property type="project" value="TreeGrafter"/>
</dbReference>
<dbReference type="InterPro" id="IPR037721">
    <property type="entry name" value="Ferlin"/>
</dbReference>
<reference evidence="9" key="1">
    <citation type="submission" date="2023-03" db="UniProtKB">
        <authorList>
            <consortium name="WormBaseParasite"/>
        </authorList>
    </citation>
    <scope>IDENTIFICATION</scope>
</reference>
<feature type="region of interest" description="Disordered" evidence="6">
    <location>
        <begin position="84"/>
        <end position="142"/>
    </location>
</feature>
<accession>A0A9J2PNB1</accession>
<evidence type="ECO:0000259" key="7">
    <source>
        <dbReference type="SMART" id="SM01202"/>
    </source>
</evidence>
<keyword evidence="4" id="KW-1133">Transmembrane helix</keyword>
<evidence type="ECO:0000256" key="1">
    <source>
        <dbReference type="ARBA" id="ARBA00004370"/>
    </source>
</evidence>
<dbReference type="PANTHER" id="PTHR12546:SF33">
    <property type="entry name" value="SPERM VESICLE FUSION PROTEIN FER-1"/>
    <property type="match status" value="1"/>
</dbReference>
<organism evidence="8 9">
    <name type="scientific">Ascaris lumbricoides</name>
    <name type="common">Giant roundworm</name>
    <dbReference type="NCBI Taxonomy" id="6252"/>
    <lineage>
        <taxon>Eukaryota</taxon>
        <taxon>Metazoa</taxon>
        <taxon>Ecdysozoa</taxon>
        <taxon>Nematoda</taxon>
        <taxon>Chromadorea</taxon>
        <taxon>Rhabditida</taxon>
        <taxon>Spirurina</taxon>
        <taxon>Ascaridomorpha</taxon>
        <taxon>Ascaridoidea</taxon>
        <taxon>Ascarididae</taxon>
        <taxon>Ascaris</taxon>
    </lineage>
</organism>
<dbReference type="SUPFAM" id="SSF49562">
    <property type="entry name" value="C2 domain (Calcium/lipid-binding domain, CaLB)"/>
    <property type="match status" value="1"/>
</dbReference>
<evidence type="ECO:0000256" key="4">
    <source>
        <dbReference type="ARBA" id="ARBA00022989"/>
    </source>
</evidence>
<evidence type="ECO:0000313" key="8">
    <source>
        <dbReference type="Proteomes" id="UP000036681"/>
    </source>
</evidence>
<sequence length="452" mass="51018">MHRNKSVQKKLVRSIIRSAALSREAEEIASLVDEKAAEFQNAQSTPEESSSVSQDRHRNRLRGRVKRRARRAFWKVRSHIASRNGILPRRRPSRTGCRRSANKSGASIVGQSLQKEHQTEQLANEHSHDSLNETEGDSDWTSDVSSSFAYVSRRHMVQSRHGNVTAKSDERASADIMDKVQSFTLRVYVEALRNVDAAEGELVLRIFLDGNCRWKLSRNAPFWRRLFSHTFQKSLRCLSRMPLEFKVYRYRRLMRDAPIGSFICTLGLVYDSPGHCFSNKWLPLCSSDDSARTVRGSLKVSLGVYKTADLDQKRIELHAQSGSDCIPSQGIKERGSNDVQPDMSPRYVSIVVDVHEICHLTSDVLKVYEKADSKAATVVAIQLQVTFASASTPITTNEAGNGEPVIFSDIQSLEVTHILKQHKIIDNWSKSESKSKSSLELLNVRFFGESIT</sequence>
<dbReference type="InterPro" id="IPR035892">
    <property type="entry name" value="C2_domain_sf"/>
</dbReference>
<feature type="domain" description="FerIin" evidence="7">
    <location>
        <begin position="264"/>
        <end position="331"/>
    </location>
</feature>
<dbReference type="Proteomes" id="UP000036681">
    <property type="component" value="Unplaced"/>
</dbReference>
<keyword evidence="5" id="KW-0472">Membrane</keyword>
<feature type="compositionally biased region" description="Basic residues" evidence="6">
    <location>
        <begin position="88"/>
        <end position="101"/>
    </location>
</feature>
<dbReference type="GO" id="GO:0016020">
    <property type="term" value="C:membrane"/>
    <property type="evidence" value="ECO:0007669"/>
    <property type="project" value="UniProtKB-SubCell"/>
</dbReference>
<keyword evidence="3" id="KW-0677">Repeat</keyword>
<evidence type="ECO:0000256" key="2">
    <source>
        <dbReference type="ARBA" id="ARBA00022692"/>
    </source>
</evidence>
<dbReference type="SMART" id="SM01202">
    <property type="entry name" value="FerI"/>
    <property type="match status" value="1"/>
</dbReference>
<evidence type="ECO:0000256" key="6">
    <source>
        <dbReference type="SAM" id="MobiDB-lite"/>
    </source>
</evidence>